<dbReference type="InterPro" id="IPR016040">
    <property type="entry name" value="NAD(P)-bd_dom"/>
</dbReference>
<dbReference type="Pfam" id="PF13460">
    <property type="entry name" value="NAD_binding_10"/>
    <property type="match status" value="1"/>
</dbReference>
<dbReference type="SUPFAM" id="SSF51735">
    <property type="entry name" value="NAD(P)-binding Rossmann-fold domains"/>
    <property type="match status" value="1"/>
</dbReference>
<dbReference type="PANTHER" id="PTHR12126:SF11">
    <property type="entry name" value="NADH DEHYDROGENASE [UBIQUINONE] 1 ALPHA SUBCOMPLEX SUBUNIT 9, MITOCHONDRIAL"/>
    <property type="match status" value="1"/>
</dbReference>
<reference evidence="2 3" key="1">
    <citation type="submission" date="2023-07" db="EMBL/GenBank/DDBJ databases">
        <title>Sorghum-associated microbial communities from plants grown in Nebraska, USA.</title>
        <authorList>
            <person name="Schachtman D."/>
        </authorList>
    </citation>
    <scope>NUCLEOTIDE SEQUENCE [LARGE SCALE GENOMIC DNA]</scope>
    <source>
        <strain evidence="2 3">BE198</strain>
    </source>
</reference>
<comment type="caution">
    <text evidence="2">The sequence shown here is derived from an EMBL/GenBank/DDBJ whole genome shotgun (WGS) entry which is preliminary data.</text>
</comment>
<evidence type="ECO:0000259" key="1">
    <source>
        <dbReference type="Pfam" id="PF13460"/>
    </source>
</evidence>
<organism evidence="2 3">
    <name type="scientific">Lysobacter niastensis</name>
    <dbReference type="NCBI Taxonomy" id="380629"/>
    <lineage>
        <taxon>Bacteria</taxon>
        <taxon>Pseudomonadati</taxon>
        <taxon>Pseudomonadota</taxon>
        <taxon>Gammaproteobacteria</taxon>
        <taxon>Lysobacterales</taxon>
        <taxon>Lysobacteraceae</taxon>
        <taxon>Lysobacter</taxon>
    </lineage>
</organism>
<evidence type="ECO:0000313" key="2">
    <source>
        <dbReference type="EMBL" id="MDR7133165.1"/>
    </source>
</evidence>
<protein>
    <submittedName>
        <fullName evidence="2">NADH dehydrogenase</fullName>
    </submittedName>
</protein>
<evidence type="ECO:0000313" key="3">
    <source>
        <dbReference type="Proteomes" id="UP001251524"/>
    </source>
</evidence>
<keyword evidence="3" id="KW-1185">Reference proteome</keyword>
<proteinExistence type="predicted"/>
<gene>
    <name evidence="2" type="ORF">J2X06_000349</name>
</gene>
<dbReference type="Gene3D" id="3.40.50.720">
    <property type="entry name" value="NAD(P)-binding Rossmann-like Domain"/>
    <property type="match status" value="1"/>
</dbReference>
<sequence length="305" mass="33045">MARRHVVVLGGTGFVGRHLVARLLQGGDRVTVLGRGRGADERAYNAKRALLPREASLIEGDVSDTDFLAAVLDDADAVVNLVGILNEKGDRGEGFEAVFVGITDALIAAMKRMQVRRLLQMSALNAGRGDSHYLQSRGRAEQHVRCSGLDWTLLRPSVIAGPGDGLFCRFDRLLQLSPALPIGRADAKFQPVWVGDVAEAYARALDQPASIHESYDLVGPDVMTLAQIVRLTARARGRHRVVLSLPNALGKLQADVGEFLPGKPISRDNWRTLQLDSVSFNDDLRKLGIAPTSVESKLDEILAGC</sequence>
<feature type="domain" description="NAD(P)-binding" evidence="1">
    <location>
        <begin position="10"/>
        <end position="159"/>
    </location>
</feature>
<accession>A0ABU1W724</accession>
<dbReference type="Proteomes" id="UP001251524">
    <property type="component" value="Unassembled WGS sequence"/>
</dbReference>
<dbReference type="InterPro" id="IPR051207">
    <property type="entry name" value="ComplexI_NDUFA9_subunit"/>
</dbReference>
<dbReference type="PANTHER" id="PTHR12126">
    <property type="entry name" value="NADH-UBIQUINONE OXIDOREDUCTASE 39 KDA SUBUNIT-RELATED"/>
    <property type="match status" value="1"/>
</dbReference>
<dbReference type="RefSeq" id="WP_310057473.1">
    <property type="nucleotide sequence ID" value="NZ_JAVDVY010000001.1"/>
</dbReference>
<dbReference type="CDD" id="cd05271">
    <property type="entry name" value="NDUFA9_like_SDR_a"/>
    <property type="match status" value="1"/>
</dbReference>
<dbReference type="EMBL" id="JAVDVY010000001">
    <property type="protein sequence ID" value="MDR7133165.1"/>
    <property type="molecule type" value="Genomic_DNA"/>
</dbReference>
<name>A0ABU1W724_9GAMM</name>
<dbReference type="InterPro" id="IPR036291">
    <property type="entry name" value="NAD(P)-bd_dom_sf"/>
</dbReference>